<dbReference type="AlphaFoldDB" id="A0A420EA56"/>
<evidence type="ECO:0000313" key="1">
    <source>
        <dbReference type="EMBL" id="RKF17559.1"/>
    </source>
</evidence>
<dbReference type="RefSeq" id="WP_120326013.1">
    <property type="nucleotide sequence ID" value="NZ_RAPF01000015.1"/>
</dbReference>
<keyword evidence="2" id="KW-1185">Reference proteome</keyword>
<dbReference type="SUPFAM" id="SSF48613">
    <property type="entry name" value="Heme oxygenase-like"/>
    <property type="match status" value="1"/>
</dbReference>
<accession>A0A420EA56</accession>
<dbReference type="EMBL" id="RAPF01000015">
    <property type="protein sequence ID" value="RKF17559.1"/>
    <property type="molecule type" value="Genomic_DNA"/>
</dbReference>
<dbReference type="InterPro" id="IPR016084">
    <property type="entry name" value="Haem_Oase-like_multi-hlx"/>
</dbReference>
<proteinExistence type="predicted"/>
<gene>
    <name evidence="1" type="ORF">D6851_16545</name>
</gene>
<sequence length="198" mass="20890">MTTITNTVSEPLSKRLKALTHETHDRLDKSIMSVASFASVEGYGQFLGVQALFYRDIDALYGDAGLQALLPALAERRRLDSIAADLGDLGLPVPETAETPAFVGGAVDVPTALGWLYVAEGSNIGAALLRKEVAKLGLSDEHGGRHLAPAPEGPAAHWRTFTVALDSAELTAEEDTRVVDGANAAFARVQALVDARLG</sequence>
<reference evidence="1 2" key="1">
    <citation type="submission" date="2018-09" db="EMBL/GenBank/DDBJ databases">
        <title>Altererythrobacter spongiae sp. nov., isolated from a marine sponge.</title>
        <authorList>
            <person name="Zhuang L."/>
            <person name="Luo L."/>
        </authorList>
    </citation>
    <scope>NUCLEOTIDE SEQUENCE [LARGE SCALE GENOMIC DNA]</scope>
    <source>
        <strain evidence="1 2">HN-Y73</strain>
    </source>
</reference>
<dbReference type="CDD" id="cd19166">
    <property type="entry name" value="HemeO-bac"/>
    <property type="match status" value="1"/>
</dbReference>
<name>A0A420EA56_9SPHN</name>
<protein>
    <submittedName>
        <fullName evidence="1">Biliverdin-producing heme oxygenase</fullName>
    </submittedName>
</protein>
<organism evidence="1 2">
    <name type="scientific">Altericroceibacterium spongiae</name>
    <dbReference type="NCBI Taxonomy" id="2320269"/>
    <lineage>
        <taxon>Bacteria</taxon>
        <taxon>Pseudomonadati</taxon>
        <taxon>Pseudomonadota</taxon>
        <taxon>Alphaproteobacteria</taxon>
        <taxon>Sphingomonadales</taxon>
        <taxon>Erythrobacteraceae</taxon>
        <taxon>Altericroceibacterium</taxon>
    </lineage>
</organism>
<dbReference type="InterPro" id="IPR016053">
    <property type="entry name" value="Haem_Oase-like"/>
</dbReference>
<dbReference type="Pfam" id="PF01126">
    <property type="entry name" value="Heme_oxygenase"/>
    <property type="match status" value="1"/>
</dbReference>
<dbReference type="GO" id="GO:0004392">
    <property type="term" value="F:heme oxygenase (decyclizing) activity"/>
    <property type="evidence" value="ECO:0007669"/>
    <property type="project" value="InterPro"/>
</dbReference>
<evidence type="ECO:0000313" key="2">
    <source>
        <dbReference type="Proteomes" id="UP000284395"/>
    </source>
</evidence>
<dbReference type="Proteomes" id="UP000284395">
    <property type="component" value="Unassembled WGS sequence"/>
</dbReference>
<dbReference type="GO" id="GO:0006788">
    <property type="term" value="P:heme oxidation"/>
    <property type="evidence" value="ECO:0007669"/>
    <property type="project" value="InterPro"/>
</dbReference>
<comment type="caution">
    <text evidence="1">The sequence shown here is derived from an EMBL/GenBank/DDBJ whole genome shotgun (WGS) entry which is preliminary data.</text>
</comment>
<dbReference type="OrthoDB" id="9149607at2"/>
<dbReference type="Gene3D" id="1.20.910.10">
    <property type="entry name" value="Heme oxygenase-like"/>
    <property type="match status" value="1"/>
</dbReference>